<reference evidence="1" key="1">
    <citation type="submission" date="2018-05" db="EMBL/GenBank/DDBJ databases">
        <authorList>
            <person name="Lanie J.A."/>
            <person name="Ng W.-L."/>
            <person name="Kazmierczak K.M."/>
            <person name="Andrzejewski T.M."/>
            <person name="Davidsen T.M."/>
            <person name="Wayne K.J."/>
            <person name="Tettelin H."/>
            <person name="Glass J.I."/>
            <person name="Rusch D."/>
            <person name="Podicherti R."/>
            <person name="Tsui H.-C.T."/>
            <person name="Winkler M.E."/>
        </authorList>
    </citation>
    <scope>NUCLEOTIDE SEQUENCE</scope>
</reference>
<dbReference type="Gene3D" id="1.25.40.10">
    <property type="entry name" value="Tetratricopeptide repeat domain"/>
    <property type="match status" value="2"/>
</dbReference>
<name>A0A383A9X1_9ZZZZ</name>
<organism evidence="1">
    <name type="scientific">marine metagenome</name>
    <dbReference type="NCBI Taxonomy" id="408172"/>
    <lineage>
        <taxon>unclassified sequences</taxon>
        <taxon>metagenomes</taxon>
        <taxon>ecological metagenomes</taxon>
    </lineage>
</organism>
<feature type="non-terminal residue" evidence="1">
    <location>
        <position position="252"/>
    </location>
</feature>
<dbReference type="PROSITE" id="PS50293">
    <property type="entry name" value="TPR_REGION"/>
    <property type="match status" value="1"/>
</dbReference>
<dbReference type="Pfam" id="PF00515">
    <property type="entry name" value="TPR_1"/>
    <property type="match status" value="1"/>
</dbReference>
<gene>
    <name evidence="1" type="ORF">METZ01_LOCUS456849</name>
</gene>
<accession>A0A383A9X1</accession>
<dbReference type="Pfam" id="PF13469">
    <property type="entry name" value="Sulfotransfer_3"/>
    <property type="match status" value="1"/>
</dbReference>
<protein>
    <submittedName>
        <fullName evidence="1">Uncharacterized protein</fullName>
    </submittedName>
</protein>
<dbReference type="SMART" id="SM00028">
    <property type="entry name" value="TPR"/>
    <property type="match status" value="2"/>
</dbReference>
<dbReference type="InterPro" id="IPR019734">
    <property type="entry name" value="TPR_rpt"/>
</dbReference>
<dbReference type="AlphaFoldDB" id="A0A383A9X1"/>
<dbReference type="Gene3D" id="3.40.50.300">
    <property type="entry name" value="P-loop containing nucleotide triphosphate hydrolases"/>
    <property type="match status" value="1"/>
</dbReference>
<dbReference type="Pfam" id="PF13181">
    <property type="entry name" value="TPR_8"/>
    <property type="match status" value="1"/>
</dbReference>
<feature type="non-terminal residue" evidence="1">
    <location>
        <position position="1"/>
    </location>
</feature>
<dbReference type="EMBL" id="UINC01190040">
    <property type="protein sequence ID" value="SVE03995.1"/>
    <property type="molecule type" value="Genomic_DNA"/>
</dbReference>
<dbReference type="InterPro" id="IPR027417">
    <property type="entry name" value="P-loop_NTPase"/>
</dbReference>
<dbReference type="PROSITE" id="PS50005">
    <property type="entry name" value="TPR"/>
    <property type="match status" value="2"/>
</dbReference>
<dbReference type="SUPFAM" id="SSF48452">
    <property type="entry name" value="TPR-like"/>
    <property type="match status" value="1"/>
</dbReference>
<sequence>GHFSKAYNNIGTIALELGDIKTAIANYEKVIELNPDNFISYKNLLAVYENSNQVENYKKILKLSKKKFPSEKILELYTGILLFRKKKFQDSIKRLNKVNFENENEIEIKRNFFLARSYDRLGKTDEAFEYFSKANELENNSVEIKKFDKNRYLNNIERRKNYFTKKNINKWKSIKYPRSNFNPVFLVGFPRSGTTLLDTILRSHPKIKVIEEKPMVLKMVDKIKNKDLYSLKDINVSEIKNLQKEYLTELSK</sequence>
<dbReference type="SUPFAM" id="SSF52540">
    <property type="entry name" value="P-loop containing nucleoside triphosphate hydrolases"/>
    <property type="match status" value="1"/>
</dbReference>
<evidence type="ECO:0000313" key="1">
    <source>
        <dbReference type="EMBL" id="SVE03995.1"/>
    </source>
</evidence>
<proteinExistence type="predicted"/>
<dbReference type="InterPro" id="IPR011990">
    <property type="entry name" value="TPR-like_helical_dom_sf"/>
</dbReference>